<dbReference type="EMBL" id="LN614830">
    <property type="protein sequence ID" value="CEG61568.1"/>
    <property type="molecule type" value="Genomic_DNA"/>
</dbReference>
<dbReference type="PATRIC" id="fig|451.8.peg.2980"/>
<evidence type="ECO:0000313" key="2">
    <source>
        <dbReference type="EMBL" id="SCY46110.1"/>
    </source>
</evidence>
<accession>A0A098GGH9</accession>
<name>A0A098GGH9_LEGMI</name>
<proteinExistence type="predicted"/>
<reference evidence="2 4" key="3">
    <citation type="submission" date="2016-10" db="EMBL/GenBank/DDBJ databases">
        <authorList>
            <person name="Varghese N."/>
            <person name="Submissions S."/>
        </authorList>
    </citation>
    <scope>NUCLEOTIDE SEQUENCE [LARGE SCALE GENOMIC DNA]</scope>
    <source>
        <strain evidence="2 4">ATCC 33218</strain>
    </source>
</reference>
<dbReference type="Proteomes" id="UP000182998">
    <property type="component" value="Unassembled WGS sequence"/>
</dbReference>
<dbReference type="EMBL" id="FMVN01000008">
    <property type="protein sequence ID" value="SCY46110.1"/>
    <property type="molecule type" value="Genomic_DNA"/>
</dbReference>
<organism evidence="1 3">
    <name type="scientific">Legionella micdadei</name>
    <name type="common">Tatlockia micdadei</name>
    <dbReference type="NCBI Taxonomy" id="451"/>
    <lineage>
        <taxon>Bacteria</taxon>
        <taxon>Pseudomonadati</taxon>
        <taxon>Pseudomonadota</taxon>
        <taxon>Gammaproteobacteria</taxon>
        <taxon>Legionellales</taxon>
        <taxon>Legionellaceae</taxon>
        <taxon>Legionella</taxon>
    </lineage>
</organism>
<protein>
    <submittedName>
        <fullName evidence="1">Uncharacterized protein</fullName>
    </submittedName>
</protein>
<reference evidence="3" key="1">
    <citation type="submission" date="2014-09" db="EMBL/GenBank/DDBJ databases">
        <authorList>
            <person name="Gomez-Valero L."/>
        </authorList>
    </citation>
    <scope>NUCLEOTIDE SEQUENCE [LARGE SCALE GENOMIC DNA]</scope>
    <source>
        <strain evidence="3">ATCC33218</strain>
    </source>
</reference>
<gene>
    <name evidence="1" type="ORF">LMI_2300</name>
    <name evidence="2" type="ORF">SAMN02982997_01776</name>
</gene>
<dbReference type="HOGENOM" id="CLU_1400949_0_0_6"/>
<sequence>MRTFFCSLLPTKKEETTPFTTQGEVLEKYGQGINDQGELVGMCRPMANAYASLILKGKNPEEYLADDKKFLKLAIEEENKELESGDSDVDHLAFKENGAEHTDISVAKRDLTEETVTDLLDENDHLLITYPQKKAAHEIYLGRIKEGRCRFFDANIKGGERKGECEVLIHQAVKSMKDQYTTEDRPFSVGMSKGI</sequence>
<evidence type="ECO:0000313" key="1">
    <source>
        <dbReference type="EMBL" id="CEG61568.1"/>
    </source>
</evidence>
<dbReference type="Proteomes" id="UP000032414">
    <property type="component" value="Chromosome I"/>
</dbReference>
<evidence type="ECO:0000313" key="3">
    <source>
        <dbReference type="Proteomes" id="UP000032414"/>
    </source>
</evidence>
<keyword evidence="4" id="KW-1185">Reference proteome</keyword>
<reference evidence="1" key="2">
    <citation type="submission" date="2014-09" db="EMBL/GenBank/DDBJ databases">
        <authorList>
            <person name="GOMEZ-VALERO Laura"/>
        </authorList>
    </citation>
    <scope>NUCLEOTIDE SEQUENCE</scope>
    <source>
        <strain evidence="1">ATCC33218</strain>
    </source>
</reference>
<dbReference type="AlphaFoldDB" id="A0A098GGH9"/>
<dbReference type="RefSeq" id="WP_045099785.1">
    <property type="nucleotide sequence ID" value="NZ_CP020614.1"/>
</dbReference>
<dbReference type="STRING" id="451.B6N58_04665"/>
<dbReference type="OrthoDB" id="5635884at2"/>
<dbReference type="KEGG" id="tmc:LMI_2300"/>
<evidence type="ECO:0000313" key="4">
    <source>
        <dbReference type="Proteomes" id="UP000182998"/>
    </source>
</evidence>